<name>A0ABN7SRQ9_OIKDI</name>
<dbReference type="PROSITE" id="PS00027">
    <property type="entry name" value="HOMEOBOX_1"/>
    <property type="match status" value="1"/>
</dbReference>
<dbReference type="InterPro" id="IPR017970">
    <property type="entry name" value="Homeobox_CS"/>
</dbReference>
<comment type="similarity">
    <text evidence="2">Belongs to the Abd-B homeobox family.</text>
</comment>
<gene>
    <name evidence="10" type="ORF">OKIOD_LOCUS11418</name>
</gene>
<organism evidence="10 11">
    <name type="scientific">Oikopleura dioica</name>
    <name type="common">Tunicate</name>
    <dbReference type="NCBI Taxonomy" id="34765"/>
    <lineage>
        <taxon>Eukaryota</taxon>
        <taxon>Metazoa</taxon>
        <taxon>Chordata</taxon>
        <taxon>Tunicata</taxon>
        <taxon>Appendicularia</taxon>
        <taxon>Copelata</taxon>
        <taxon>Oikopleuridae</taxon>
        <taxon>Oikopleura</taxon>
    </lineage>
</organism>
<keyword evidence="4 6" id="KW-0371">Homeobox</keyword>
<feature type="domain" description="Homeobox" evidence="9">
    <location>
        <begin position="320"/>
        <end position="380"/>
    </location>
</feature>
<feature type="compositionally biased region" description="Basic and acidic residues" evidence="8">
    <location>
        <begin position="388"/>
        <end position="402"/>
    </location>
</feature>
<dbReference type="InterPro" id="IPR001356">
    <property type="entry name" value="HD"/>
</dbReference>
<evidence type="ECO:0000256" key="4">
    <source>
        <dbReference type="ARBA" id="ARBA00023155"/>
    </source>
</evidence>
<protein>
    <submittedName>
        <fullName evidence="10">Oidioi.mRNA.OKI2018_I69.chr1.g2653.t1.cds</fullName>
    </submittedName>
</protein>
<dbReference type="CDD" id="cd00086">
    <property type="entry name" value="homeodomain"/>
    <property type="match status" value="1"/>
</dbReference>
<feature type="region of interest" description="Disordered" evidence="8">
    <location>
        <begin position="1"/>
        <end position="32"/>
    </location>
</feature>
<comment type="subcellular location">
    <subcellularLocation>
        <location evidence="1 6 7">Nucleus</location>
    </subcellularLocation>
</comment>
<evidence type="ECO:0000256" key="2">
    <source>
        <dbReference type="ARBA" id="ARBA00006317"/>
    </source>
</evidence>
<evidence type="ECO:0000256" key="1">
    <source>
        <dbReference type="ARBA" id="ARBA00004123"/>
    </source>
</evidence>
<proteinExistence type="inferred from homology"/>
<dbReference type="PANTHER" id="PTHR45874:SF4">
    <property type="entry name" value="HOMEOBOX PROTEIN ABDOMINAL-B"/>
    <property type="match status" value="1"/>
</dbReference>
<feature type="DNA-binding region" description="Homeobox" evidence="6">
    <location>
        <begin position="322"/>
        <end position="381"/>
    </location>
</feature>
<feature type="region of interest" description="Disordered" evidence="8">
    <location>
        <begin position="50"/>
        <end position="69"/>
    </location>
</feature>
<feature type="compositionally biased region" description="Basic residues" evidence="8">
    <location>
        <begin position="377"/>
        <end position="387"/>
    </location>
</feature>
<keyword evidence="11" id="KW-1185">Reference proteome</keyword>
<evidence type="ECO:0000256" key="8">
    <source>
        <dbReference type="SAM" id="MobiDB-lite"/>
    </source>
</evidence>
<feature type="region of interest" description="Disordered" evidence="8">
    <location>
        <begin position="283"/>
        <end position="324"/>
    </location>
</feature>
<accession>A0ABN7SRQ9</accession>
<feature type="compositionally biased region" description="Polar residues" evidence="8">
    <location>
        <begin position="580"/>
        <end position="594"/>
    </location>
</feature>
<sequence length="594" mass="66447">MLPKGRELDASSGLVPGSKGYRTVAPPVGRRPADGSRLLNAFSPLSNHFSFNLSPPSEATPIIPEPRDRTPSTISFLTMDSPQIAQYPNAGGGHTPVTGGYDERVYASHYSLQGNHMQTGQSIQTEAHQAPSAIQSTVFPSIGFVNSNGRYYDTENGGYVTLQPVDRPTAVEFTSAEGVEYTHQDANFDRYFLPYSRPDRNQNNATAHSTASKHTEGHSTLALYDAPNVYNNGGYVYVPQTTYEEQQRVSPISVKTENISQDIQTPRVSATSQASATNIGIITKSDGSEGAPKSIDNAGRFMSPNPNSTMEDMEETGTPRVGRKKRRPYTKLQIQELETEFRRTEFVTREQRQEISRRLTLTDRQVKIWFQNRRMKEKRLRQRGHSPRTRDRHQMDSAEQMEHGNSPSTMDGENYQDEIGQTSEAMDVVDIQPAVQVSNNVTGQFHDPNTGYVYVMTTEHQQNAMWRSAPAQYTQQGVVMQPLISQPNGDVLHEQKWGQLYAHQEDHLAHEEHQVPPVVSEQHMPTITYQEAPPIQMQEETSSPEIPKQQQQPEATNPPLEQAPPAPEEQQTDLPKEDQNALTPVPQSVISQES</sequence>
<evidence type="ECO:0000256" key="6">
    <source>
        <dbReference type="PROSITE-ProRule" id="PRU00108"/>
    </source>
</evidence>
<dbReference type="InterPro" id="IPR046333">
    <property type="entry name" value="HXA10/ABDB-like"/>
</dbReference>
<evidence type="ECO:0000313" key="10">
    <source>
        <dbReference type="EMBL" id="CAG5106035.1"/>
    </source>
</evidence>
<evidence type="ECO:0000256" key="3">
    <source>
        <dbReference type="ARBA" id="ARBA00023125"/>
    </source>
</evidence>
<feature type="region of interest" description="Disordered" evidence="8">
    <location>
        <begin position="537"/>
        <end position="594"/>
    </location>
</feature>
<dbReference type="Proteomes" id="UP001158576">
    <property type="component" value="Chromosome 1"/>
</dbReference>
<dbReference type="Gene3D" id="1.10.10.60">
    <property type="entry name" value="Homeodomain-like"/>
    <property type="match status" value="1"/>
</dbReference>
<dbReference type="SMART" id="SM00389">
    <property type="entry name" value="HOX"/>
    <property type="match status" value="1"/>
</dbReference>
<evidence type="ECO:0000256" key="7">
    <source>
        <dbReference type="RuleBase" id="RU000682"/>
    </source>
</evidence>
<dbReference type="InterPro" id="IPR009057">
    <property type="entry name" value="Homeodomain-like_sf"/>
</dbReference>
<keyword evidence="5 6" id="KW-0539">Nucleus</keyword>
<dbReference type="Pfam" id="PF00046">
    <property type="entry name" value="Homeodomain"/>
    <property type="match status" value="1"/>
</dbReference>
<dbReference type="PROSITE" id="PS50071">
    <property type="entry name" value="HOMEOBOX_2"/>
    <property type="match status" value="1"/>
</dbReference>
<feature type="compositionally biased region" description="Polar residues" evidence="8">
    <location>
        <begin position="538"/>
        <end position="555"/>
    </location>
</feature>
<dbReference type="SUPFAM" id="SSF46689">
    <property type="entry name" value="Homeodomain-like"/>
    <property type="match status" value="1"/>
</dbReference>
<evidence type="ECO:0000259" key="9">
    <source>
        <dbReference type="PROSITE" id="PS50071"/>
    </source>
</evidence>
<reference evidence="10 11" key="1">
    <citation type="submission" date="2021-04" db="EMBL/GenBank/DDBJ databases">
        <authorList>
            <person name="Bliznina A."/>
        </authorList>
    </citation>
    <scope>NUCLEOTIDE SEQUENCE [LARGE SCALE GENOMIC DNA]</scope>
</reference>
<dbReference type="EMBL" id="OU015566">
    <property type="protein sequence ID" value="CAG5106035.1"/>
    <property type="molecule type" value="Genomic_DNA"/>
</dbReference>
<evidence type="ECO:0000256" key="5">
    <source>
        <dbReference type="ARBA" id="ARBA00023242"/>
    </source>
</evidence>
<evidence type="ECO:0000313" key="11">
    <source>
        <dbReference type="Proteomes" id="UP001158576"/>
    </source>
</evidence>
<keyword evidence="3 6" id="KW-0238">DNA-binding</keyword>
<feature type="compositionally biased region" description="Polar residues" evidence="8">
    <location>
        <begin position="201"/>
        <end position="212"/>
    </location>
</feature>
<dbReference type="PANTHER" id="PTHR45874">
    <property type="entry name" value="HOMEOBOX PROTEIN ABDOMINAL-B"/>
    <property type="match status" value="1"/>
</dbReference>
<feature type="region of interest" description="Disordered" evidence="8">
    <location>
        <begin position="377"/>
        <end position="415"/>
    </location>
</feature>
<feature type="region of interest" description="Disordered" evidence="8">
    <location>
        <begin position="196"/>
        <end position="217"/>
    </location>
</feature>